<keyword evidence="2" id="KW-1185">Reference proteome</keyword>
<reference evidence="1 2" key="1">
    <citation type="journal article" date="2015" name="Stand. Genomic Sci.">
        <title>Genomic Encyclopedia of Bacterial and Archaeal Type Strains, Phase III: the genomes of soil and plant-associated and newly described type strains.</title>
        <authorList>
            <person name="Whitman W.B."/>
            <person name="Woyke T."/>
            <person name="Klenk H.P."/>
            <person name="Zhou Y."/>
            <person name="Lilburn T.G."/>
            <person name="Beck B.J."/>
            <person name="De Vos P."/>
            <person name="Vandamme P."/>
            <person name="Eisen J.A."/>
            <person name="Garrity G."/>
            <person name="Hugenholtz P."/>
            <person name="Kyrpides N.C."/>
        </authorList>
    </citation>
    <scope>NUCLEOTIDE SEQUENCE [LARGE SCALE GENOMIC DNA]</scope>
    <source>
        <strain evidence="1 2">P5626</strain>
    </source>
</reference>
<protein>
    <submittedName>
        <fullName evidence="1">Uncharacterized protein</fullName>
    </submittedName>
</protein>
<sequence>MYKKTLNKIHIYQVFKLYFNYSSMSFIKLKSNIKPSLSQLLCIHIIFEGKIADLLKIQA</sequence>
<dbReference type="EMBL" id="SLWA01000001">
    <property type="protein sequence ID" value="TCN61359.1"/>
    <property type="molecule type" value="Genomic_DNA"/>
</dbReference>
<comment type="caution">
    <text evidence="1">The sequence shown here is derived from an EMBL/GenBank/DDBJ whole genome shotgun (WGS) entry which is preliminary data.</text>
</comment>
<evidence type="ECO:0000313" key="1">
    <source>
        <dbReference type="EMBL" id="TCN61359.1"/>
    </source>
</evidence>
<dbReference type="Proteomes" id="UP000295270">
    <property type="component" value="Unassembled WGS sequence"/>
</dbReference>
<proteinExistence type="predicted"/>
<accession>A0ABY2B7Q5</accession>
<gene>
    <name evidence="1" type="ORF">EV142_101948</name>
</gene>
<organism evidence="1 2">
    <name type="scientific">Flavobacterium circumlabens</name>
    <dbReference type="NCBI Taxonomy" id="2133765"/>
    <lineage>
        <taxon>Bacteria</taxon>
        <taxon>Pseudomonadati</taxon>
        <taxon>Bacteroidota</taxon>
        <taxon>Flavobacteriia</taxon>
        <taxon>Flavobacteriales</taxon>
        <taxon>Flavobacteriaceae</taxon>
        <taxon>Flavobacterium</taxon>
    </lineage>
</organism>
<evidence type="ECO:0000313" key="2">
    <source>
        <dbReference type="Proteomes" id="UP000295270"/>
    </source>
</evidence>
<name>A0ABY2B7Q5_9FLAO</name>